<reference evidence="1 2" key="1">
    <citation type="submission" date="2020-08" db="EMBL/GenBank/DDBJ databases">
        <title>Sequencing the genomes of 1000 actinobacteria strains.</title>
        <authorList>
            <person name="Klenk H.-P."/>
        </authorList>
    </citation>
    <scope>NUCLEOTIDE SEQUENCE [LARGE SCALE GENOMIC DNA]</scope>
    <source>
        <strain evidence="1 2">DSM 45507</strain>
    </source>
</reference>
<name>A0A7W9G510_9ACTN</name>
<dbReference type="RefSeq" id="WP_313044615.1">
    <property type="nucleotide sequence ID" value="NZ_JACHMB010000001.1"/>
</dbReference>
<dbReference type="PIRSF" id="PIRSF017393">
    <property type="entry name" value="MTase_SAV2177"/>
    <property type="match status" value="1"/>
</dbReference>
<evidence type="ECO:0000313" key="2">
    <source>
        <dbReference type="Proteomes" id="UP000579153"/>
    </source>
</evidence>
<dbReference type="Pfam" id="PF04672">
    <property type="entry name" value="Methyltransf_19"/>
    <property type="match status" value="1"/>
</dbReference>
<dbReference type="SUPFAM" id="SSF53335">
    <property type="entry name" value="S-adenosyl-L-methionine-dependent methyltransferases"/>
    <property type="match status" value="1"/>
</dbReference>
<organism evidence="1 2">
    <name type="scientific">Nonomuraea jabiensis</name>
    <dbReference type="NCBI Taxonomy" id="882448"/>
    <lineage>
        <taxon>Bacteria</taxon>
        <taxon>Bacillati</taxon>
        <taxon>Actinomycetota</taxon>
        <taxon>Actinomycetes</taxon>
        <taxon>Streptosporangiales</taxon>
        <taxon>Streptosporangiaceae</taxon>
        <taxon>Nonomuraea</taxon>
    </lineage>
</organism>
<sequence length="257" mass="27972">MIDLNVPNVARMYDCFLGGKDNYEADRAAAAEALRLNPDAARCPRENRAFLGRAVRFVAHSGVRQFLDVGTGFPSMGNVHEVAQSVHGDARTVYVDYDPVVVQHGRALLATDERTVMVEEDLRKPGRILEQAADLLDFGRPVCVLLVACLHFVTATEDPYRVVKRLMRSTAPGSYLVISHVIKTPQTIAAAAAYRGASAPVVLRTEEQVGRIFTAAGVELVEPGLVRVPSWRPDLDHALAEEDAARADFLGGVGRKA</sequence>
<comment type="caution">
    <text evidence="1">The sequence shown here is derived from an EMBL/GenBank/DDBJ whole genome shotgun (WGS) entry which is preliminary data.</text>
</comment>
<dbReference type="Proteomes" id="UP000579153">
    <property type="component" value="Unassembled WGS sequence"/>
</dbReference>
<dbReference type="AlphaFoldDB" id="A0A7W9G510"/>
<dbReference type="InterPro" id="IPR029063">
    <property type="entry name" value="SAM-dependent_MTases_sf"/>
</dbReference>
<evidence type="ECO:0008006" key="3">
    <source>
        <dbReference type="Google" id="ProtNLM"/>
    </source>
</evidence>
<gene>
    <name evidence="1" type="ORF">HD596_004018</name>
</gene>
<dbReference type="InterPro" id="IPR006764">
    <property type="entry name" value="SAM_dep_MeTrfase_SAV2177_type"/>
</dbReference>
<proteinExistence type="predicted"/>
<evidence type="ECO:0000313" key="1">
    <source>
        <dbReference type="EMBL" id="MBB5777262.1"/>
    </source>
</evidence>
<keyword evidence="2" id="KW-1185">Reference proteome</keyword>
<dbReference type="Gene3D" id="3.40.50.150">
    <property type="entry name" value="Vaccinia Virus protein VP39"/>
    <property type="match status" value="1"/>
</dbReference>
<protein>
    <recommendedName>
        <fullName evidence="3">S-adenosyl methyltransferase</fullName>
    </recommendedName>
</protein>
<accession>A0A7W9G510</accession>
<dbReference type="EMBL" id="JACHMB010000001">
    <property type="protein sequence ID" value="MBB5777262.1"/>
    <property type="molecule type" value="Genomic_DNA"/>
</dbReference>